<reference evidence="4 5" key="1">
    <citation type="submission" date="2021-03" db="EMBL/GenBank/DDBJ databases">
        <title>novel species in genus Cellulomonas.</title>
        <authorList>
            <person name="Zhang G."/>
        </authorList>
    </citation>
    <scope>NUCLEOTIDE SEQUENCE [LARGE SCALE GENOMIC DNA]</scope>
    <source>
        <strain evidence="5">zg-ZUI188</strain>
    </source>
</reference>
<dbReference type="PANTHER" id="PTHR11461:SF211">
    <property type="entry name" value="GH10112P-RELATED"/>
    <property type="match status" value="1"/>
</dbReference>
<comment type="caution">
    <text evidence="4">The sequence shown here is derived from an EMBL/GenBank/DDBJ whole genome shotgun (WGS) entry which is preliminary data.</text>
</comment>
<dbReference type="RefSeq" id="WP_208290098.1">
    <property type="nucleotide sequence ID" value="NZ_CP074404.1"/>
</dbReference>
<dbReference type="SUPFAM" id="SSF56574">
    <property type="entry name" value="Serpins"/>
    <property type="match status" value="1"/>
</dbReference>
<dbReference type="SMART" id="SM00093">
    <property type="entry name" value="SERPIN"/>
    <property type="match status" value="1"/>
</dbReference>
<dbReference type="PROSITE" id="PS51257">
    <property type="entry name" value="PROKAR_LIPOPROTEIN"/>
    <property type="match status" value="1"/>
</dbReference>
<feature type="signal peptide" evidence="2">
    <location>
        <begin position="1"/>
        <end position="21"/>
    </location>
</feature>
<evidence type="ECO:0000259" key="3">
    <source>
        <dbReference type="SMART" id="SM00093"/>
    </source>
</evidence>
<name>A0ABS3SJJ4_9CELL</name>
<dbReference type="InterPro" id="IPR023795">
    <property type="entry name" value="Serpin_CS"/>
</dbReference>
<dbReference type="InterPro" id="IPR036186">
    <property type="entry name" value="Serpin_sf"/>
</dbReference>
<evidence type="ECO:0000256" key="2">
    <source>
        <dbReference type="SAM" id="SignalP"/>
    </source>
</evidence>
<dbReference type="InterPro" id="IPR023796">
    <property type="entry name" value="Serpin_dom"/>
</dbReference>
<dbReference type="PANTHER" id="PTHR11461">
    <property type="entry name" value="SERINE PROTEASE INHIBITOR, SERPIN"/>
    <property type="match status" value="1"/>
</dbReference>
<dbReference type="Gene3D" id="3.30.497.10">
    <property type="entry name" value="Antithrombin, subunit I, domain 2"/>
    <property type="match status" value="1"/>
</dbReference>
<organism evidence="4 5">
    <name type="scientific">Cellulomonas fengjieae</name>
    <dbReference type="NCBI Taxonomy" id="2819978"/>
    <lineage>
        <taxon>Bacteria</taxon>
        <taxon>Bacillati</taxon>
        <taxon>Actinomycetota</taxon>
        <taxon>Actinomycetes</taxon>
        <taxon>Micrococcales</taxon>
        <taxon>Cellulomonadaceae</taxon>
        <taxon>Cellulomonas</taxon>
    </lineage>
</organism>
<feature type="domain" description="Serpin" evidence="3">
    <location>
        <begin position="59"/>
        <end position="414"/>
    </location>
</feature>
<sequence>MARRTAIAVIAGALLVTAGCAGSPGGPDAATGHRGEVQVVRPGALTATDVAAAQTAFGMDLLHAVCTDRPQENLALSPTSAAEALGLLYPAAGGETADRMADLLHLPSWSPDLIAAVQQHTRALASLAAPAGTDPTADEAPDSLRLSNRLWTATHTRPTPAYLDDLATAFDAGVERLDVAGDPDGATERINAQVGRDTAGRIPEVIDRPLSPTTSAVLTNALHLDASWLSPFASTDREAFATPDGARDVDMMRGATGTARTADGWVSVELPYRDGTLAAVAVLPPAGTDPCGVTSAVLDALSDAPAAPTAVALPALHVEQSHDLRDTLLDLGLPAHGDFAGLGSAGLEITRVVQKTYLVVDERGTEAAAATAVVVTESSSLSALDEVVLDRPFVLLLTDTATGLPLFTAVIHDPSL</sequence>
<protein>
    <recommendedName>
        <fullName evidence="3">Serpin domain-containing protein</fullName>
    </recommendedName>
</protein>
<keyword evidence="5" id="KW-1185">Reference proteome</keyword>
<dbReference type="EMBL" id="JAGFBM010000008">
    <property type="protein sequence ID" value="MBO3085905.1"/>
    <property type="molecule type" value="Genomic_DNA"/>
</dbReference>
<feature type="chain" id="PRO_5045953119" description="Serpin domain-containing protein" evidence="2">
    <location>
        <begin position="22"/>
        <end position="416"/>
    </location>
</feature>
<evidence type="ECO:0000313" key="5">
    <source>
        <dbReference type="Proteomes" id="UP000678317"/>
    </source>
</evidence>
<dbReference type="InterPro" id="IPR042185">
    <property type="entry name" value="Serpin_sf_2"/>
</dbReference>
<evidence type="ECO:0000256" key="1">
    <source>
        <dbReference type="RuleBase" id="RU000411"/>
    </source>
</evidence>
<dbReference type="InterPro" id="IPR000215">
    <property type="entry name" value="Serpin_fam"/>
</dbReference>
<dbReference type="Pfam" id="PF00079">
    <property type="entry name" value="Serpin"/>
    <property type="match status" value="1"/>
</dbReference>
<dbReference type="Gene3D" id="2.30.39.10">
    <property type="entry name" value="Alpha-1-antitrypsin, domain 1"/>
    <property type="match status" value="1"/>
</dbReference>
<dbReference type="PROSITE" id="PS00284">
    <property type="entry name" value="SERPIN"/>
    <property type="match status" value="1"/>
</dbReference>
<dbReference type="InterPro" id="IPR042178">
    <property type="entry name" value="Serpin_sf_1"/>
</dbReference>
<evidence type="ECO:0000313" key="4">
    <source>
        <dbReference type="EMBL" id="MBO3085905.1"/>
    </source>
</evidence>
<gene>
    <name evidence="4" type="ORF">J4035_14775</name>
</gene>
<keyword evidence="2" id="KW-0732">Signal</keyword>
<dbReference type="Proteomes" id="UP000678317">
    <property type="component" value="Unassembled WGS sequence"/>
</dbReference>
<comment type="similarity">
    <text evidence="1">Belongs to the serpin family.</text>
</comment>
<accession>A0ABS3SJJ4</accession>
<proteinExistence type="inferred from homology"/>